<accession>A0A0R3KTW2</accession>
<sequence length="77" mass="9000">MRQSFVDENARVRFSRRFVAYTVRQEIASAEFIETHEPRLCIERRLLQRLGGRFVADLADGLSSGWKADSFTINFNF</sequence>
<evidence type="ECO:0000313" key="2">
    <source>
        <dbReference type="Proteomes" id="UP000051913"/>
    </source>
</evidence>
<protein>
    <submittedName>
        <fullName evidence="1">Uncharacterized protein</fullName>
    </submittedName>
</protein>
<evidence type="ECO:0000313" key="1">
    <source>
        <dbReference type="EMBL" id="KRQ96418.1"/>
    </source>
</evidence>
<gene>
    <name evidence="1" type="ORF">CP49_39280</name>
</gene>
<proteinExistence type="predicted"/>
<dbReference type="EMBL" id="LLXX01000192">
    <property type="protein sequence ID" value="KRQ96418.1"/>
    <property type="molecule type" value="Genomic_DNA"/>
</dbReference>
<keyword evidence="2" id="KW-1185">Reference proteome</keyword>
<dbReference type="AlphaFoldDB" id="A0A0R3KTW2"/>
<dbReference type="Proteomes" id="UP000051913">
    <property type="component" value="Unassembled WGS sequence"/>
</dbReference>
<reference evidence="1 2" key="1">
    <citation type="submission" date="2014-03" db="EMBL/GenBank/DDBJ databases">
        <title>Bradyrhizobium valentinum sp. nov., isolated from effective nodules of Lupinus mariae-josephae, a lupine endemic of basic-lime soils in Eastern Spain.</title>
        <authorList>
            <person name="Duran D."/>
            <person name="Rey L."/>
            <person name="Navarro A."/>
            <person name="Busquets A."/>
            <person name="Imperial J."/>
            <person name="Ruiz-Argueso T."/>
        </authorList>
    </citation>
    <scope>NUCLEOTIDE SEQUENCE [LARGE SCALE GENOMIC DNA]</scope>
    <source>
        <strain evidence="1 2">LmjM3</strain>
    </source>
</reference>
<comment type="caution">
    <text evidence="1">The sequence shown here is derived from an EMBL/GenBank/DDBJ whole genome shotgun (WGS) entry which is preliminary data.</text>
</comment>
<organism evidence="1 2">
    <name type="scientific">Bradyrhizobium valentinum</name>
    <dbReference type="NCBI Taxonomy" id="1518501"/>
    <lineage>
        <taxon>Bacteria</taxon>
        <taxon>Pseudomonadati</taxon>
        <taxon>Pseudomonadota</taxon>
        <taxon>Alphaproteobacteria</taxon>
        <taxon>Hyphomicrobiales</taxon>
        <taxon>Nitrobacteraceae</taxon>
        <taxon>Bradyrhizobium</taxon>
    </lineage>
</organism>
<name>A0A0R3KTW2_9BRAD</name>